<dbReference type="InterPro" id="IPR001509">
    <property type="entry name" value="Epimerase_deHydtase"/>
</dbReference>
<evidence type="ECO:0000313" key="2">
    <source>
        <dbReference type="EMBL" id="MFC5494161.1"/>
    </source>
</evidence>
<name>A0ABW0N0Q3_9ACTN</name>
<evidence type="ECO:0000259" key="1">
    <source>
        <dbReference type="Pfam" id="PF01370"/>
    </source>
</evidence>
<gene>
    <name evidence="2" type="ORF">ACFPKY_13670</name>
</gene>
<keyword evidence="3" id="KW-1185">Reference proteome</keyword>
<dbReference type="RefSeq" id="WP_345179882.1">
    <property type="nucleotide sequence ID" value="NZ_BAABFQ010000007.1"/>
</dbReference>
<accession>A0ABW0N0Q3</accession>
<sequence length="353" mass="37336">MRVVVTGASGNVGSALVRALRASDHDVVGVVRRPPPSGTPGWAGVAWVVADLSTDCHARLVDAFRGADAVVHLVWGFQPTHDVTYLHEVGVGGTRRVLAAAADAGVPHVVHQSSLGAYAPRRDLQAVDESWPTTGIAGSPYSRHKVEGERLVEEFARRHPDVVVTVTRPGIVAQHSAGSGQLRYFLPTVVPPAVLRWLPLLPLDEDVVIPVVHADDLAAAITAIVEKRAGGPFNLAAEALGADAIAEVLGARRVPVPPALLRSAAAVSWHLHLQPVDAGWVDMAHQVPVLDSSRAHVELGWRPAYDGTAALAEAVAGMVATGHDQTAVLRRRTIADGLVRAVREGPVARRRLP</sequence>
<proteinExistence type="predicted"/>
<dbReference type="PANTHER" id="PTHR48079">
    <property type="entry name" value="PROTEIN YEEZ"/>
    <property type="match status" value="1"/>
</dbReference>
<reference evidence="3" key="1">
    <citation type="journal article" date="2019" name="Int. J. Syst. Evol. Microbiol.">
        <title>The Global Catalogue of Microorganisms (GCM) 10K type strain sequencing project: providing services to taxonomists for standard genome sequencing and annotation.</title>
        <authorList>
            <consortium name="The Broad Institute Genomics Platform"/>
            <consortium name="The Broad Institute Genome Sequencing Center for Infectious Disease"/>
            <person name="Wu L."/>
            <person name="Ma J."/>
        </authorList>
    </citation>
    <scope>NUCLEOTIDE SEQUENCE [LARGE SCALE GENOMIC DNA]</scope>
    <source>
        <strain evidence="3">KACC 13778</strain>
    </source>
</reference>
<dbReference type="Gene3D" id="3.40.50.720">
    <property type="entry name" value="NAD(P)-binding Rossmann-like Domain"/>
    <property type="match status" value="1"/>
</dbReference>
<protein>
    <submittedName>
        <fullName evidence="2">NAD-dependent epimerase/dehydratase family protein</fullName>
    </submittedName>
</protein>
<dbReference type="InterPro" id="IPR051783">
    <property type="entry name" value="NAD(P)-dependent_oxidoreduct"/>
</dbReference>
<dbReference type="PANTHER" id="PTHR48079:SF6">
    <property type="entry name" value="NAD(P)-BINDING DOMAIN-CONTAINING PROTEIN-RELATED"/>
    <property type="match status" value="1"/>
</dbReference>
<dbReference type="SUPFAM" id="SSF51735">
    <property type="entry name" value="NAD(P)-binding Rossmann-fold domains"/>
    <property type="match status" value="1"/>
</dbReference>
<dbReference type="Proteomes" id="UP001595956">
    <property type="component" value="Unassembled WGS sequence"/>
</dbReference>
<organism evidence="2 3">
    <name type="scientific">Nocardioides caricicola</name>
    <dbReference type="NCBI Taxonomy" id="634770"/>
    <lineage>
        <taxon>Bacteria</taxon>
        <taxon>Bacillati</taxon>
        <taxon>Actinomycetota</taxon>
        <taxon>Actinomycetes</taxon>
        <taxon>Propionibacteriales</taxon>
        <taxon>Nocardioidaceae</taxon>
        <taxon>Nocardioides</taxon>
    </lineage>
</organism>
<evidence type="ECO:0000313" key="3">
    <source>
        <dbReference type="Proteomes" id="UP001595956"/>
    </source>
</evidence>
<dbReference type="InterPro" id="IPR036291">
    <property type="entry name" value="NAD(P)-bd_dom_sf"/>
</dbReference>
<dbReference type="Pfam" id="PF01370">
    <property type="entry name" value="Epimerase"/>
    <property type="match status" value="1"/>
</dbReference>
<feature type="domain" description="NAD-dependent epimerase/dehydratase" evidence="1">
    <location>
        <begin position="3"/>
        <end position="235"/>
    </location>
</feature>
<comment type="caution">
    <text evidence="2">The sequence shown here is derived from an EMBL/GenBank/DDBJ whole genome shotgun (WGS) entry which is preliminary data.</text>
</comment>
<dbReference type="EMBL" id="JBHSMD010000004">
    <property type="protein sequence ID" value="MFC5494161.1"/>
    <property type="molecule type" value="Genomic_DNA"/>
</dbReference>